<evidence type="ECO:0000313" key="2">
    <source>
        <dbReference type="EMBL" id="QQP50679.1"/>
    </source>
</evidence>
<dbReference type="Proteomes" id="UP000595437">
    <property type="component" value="Chromosome 7"/>
</dbReference>
<organism evidence="2 3">
    <name type="scientific">Caligus rogercresseyi</name>
    <name type="common">Sea louse</name>
    <dbReference type="NCBI Taxonomy" id="217165"/>
    <lineage>
        <taxon>Eukaryota</taxon>
        <taxon>Metazoa</taxon>
        <taxon>Ecdysozoa</taxon>
        <taxon>Arthropoda</taxon>
        <taxon>Crustacea</taxon>
        <taxon>Multicrustacea</taxon>
        <taxon>Hexanauplia</taxon>
        <taxon>Copepoda</taxon>
        <taxon>Siphonostomatoida</taxon>
        <taxon>Caligidae</taxon>
        <taxon>Caligus</taxon>
    </lineage>
</organism>
<dbReference type="AlphaFoldDB" id="A0A7T8K931"/>
<evidence type="ECO:0000313" key="3">
    <source>
        <dbReference type="Proteomes" id="UP000595437"/>
    </source>
</evidence>
<gene>
    <name evidence="2" type="ORF">FKW44_011778</name>
</gene>
<dbReference type="EMBL" id="CP045896">
    <property type="protein sequence ID" value="QQP50679.1"/>
    <property type="molecule type" value="Genomic_DNA"/>
</dbReference>
<sequence length="336" mass="38288">MVSLTKVISKASKTKWSQSITHSTFSTFASSLSSDLPLPLEAPGHGKLAVKRDGRSLLNTFPFNAGARGGARSAEHDHHEHDHEHAHHEEQAPSEARLARQGDGDDVPLDIGSIAAAGERCIDKVVMVEETEYDDHIECHHSYSERCHTTYTTDFEPQQEEECEENFKKDCFIEYKKIAVDETGPEECKTVYESECETRYHEHDVEDDVVNCETIQEEKCEDVTQGYTTEQKCTKWPSKSVPPKRRTSRKGSPTTLRTLRCECFDKKETIVQEVPEELCNLEPQKSCKQVTKLECVDIPKEICSRSRKNPRKVKKPVVKKWCYVSLRCFWSGCLGF</sequence>
<keyword evidence="3" id="KW-1185">Reference proteome</keyword>
<name>A0A7T8K931_CALRO</name>
<feature type="region of interest" description="Disordered" evidence="1">
    <location>
        <begin position="62"/>
        <end position="110"/>
    </location>
</feature>
<protein>
    <submittedName>
        <fullName evidence="2">Uncharacterized protein</fullName>
    </submittedName>
</protein>
<feature type="compositionally biased region" description="Basic and acidic residues" evidence="1">
    <location>
        <begin position="73"/>
        <end position="103"/>
    </location>
</feature>
<feature type="region of interest" description="Disordered" evidence="1">
    <location>
        <begin position="234"/>
        <end position="253"/>
    </location>
</feature>
<reference evidence="3" key="1">
    <citation type="submission" date="2021-01" db="EMBL/GenBank/DDBJ databases">
        <title>Caligus Genome Assembly.</title>
        <authorList>
            <person name="Gallardo-Escarate C."/>
        </authorList>
    </citation>
    <scope>NUCLEOTIDE SEQUENCE [LARGE SCALE GENOMIC DNA]</scope>
</reference>
<evidence type="ECO:0000256" key="1">
    <source>
        <dbReference type="SAM" id="MobiDB-lite"/>
    </source>
</evidence>
<proteinExistence type="predicted"/>
<accession>A0A7T8K931</accession>